<feature type="signal peptide" evidence="1">
    <location>
        <begin position="1"/>
        <end position="28"/>
    </location>
</feature>
<evidence type="ECO:0000313" key="2">
    <source>
        <dbReference type="EMBL" id="MFC5067442.1"/>
    </source>
</evidence>
<gene>
    <name evidence="2" type="ORF">ACFPFW_05365</name>
</gene>
<sequence>MLTLAKNSIVRAAAVAALWVVASGAAHAGEADMGKAQARHPAMAIDQAFAPFQMVKPVEAELRHTIGAPKGDLLVSTACQGQSWPYISAECLTGDAPARKVARTITIERRTAESSTLNRVPAALQMAQR</sequence>
<keyword evidence="1" id="KW-0732">Signal</keyword>
<organism evidence="2 3">
    <name type="scientific">Flaviflagellibacter deserti</name>
    <dbReference type="NCBI Taxonomy" id="2267266"/>
    <lineage>
        <taxon>Bacteria</taxon>
        <taxon>Pseudomonadati</taxon>
        <taxon>Pseudomonadota</taxon>
        <taxon>Alphaproteobacteria</taxon>
        <taxon>Hyphomicrobiales</taxon>
        <taxon>Flaviflagellibacter</taxon>
    </lineage>
</organism>
<reference evidence="3" key="1">
    <citation type="journal article" date="2019" name="Int. J. Syst. Evol. Microbiol.">
        <title>The Global Catalogue of Microorganisms (GCM) 10K type strain sequencing project: providing services to taxonomists for standard genome sequencing and annotation.</title>
        <authorList>
            <consortium name="The Broad Institute Genomics Platform"/>
            <consortium name="The Broad Institute Genome Sequencing Center for Infectious Disease"/>
            <person name="Wu L."/>
            <person name="Ma J."/>
        </authorList>
    </citation>
    <scope>NUCLEOTIDE SEQUENCE [LARGE SCALE GENOMIC DNA]</scope>
    <source>
        <strain evidence="3">CGMCC 1.16444</strain>
    </source>
</reference>
<dbReference type="EMBL" id="JBHSJF010000005">
    <property type="protein sequence ID" value="MFC5067442.1"/>
    <property type="molecule type" value="Genomic_DNA"/>
</dbReference>
<accession>A0ABV9Z018</accession>
<comment type="caution">
    <text evidence="2">The sequence shown here is derived from an EMBL/GenBank/DDBJ whole genome shotgun (WGS) entry which is preliminary data.</text>
</comment>
<evidence type="ECO:0000313" key="3">
    <source>
        <dbReference type="Proteomes" id="UP001595796"/>
    </source>
</evidence>
<keyword evidence="3" id="KW-1185">Reference proteome</keyword>
<feature type="chain" id="PRO_5045141972" evidence="1">
    <location>
        <begin position="29"/>
        <end position="129"/>
    </location>
</feature>
<proteinExistence type="predicted"/>
<dbReference type="Proteomes" id="UP001595796">
    <property type="component" value="Unassembled WGS sequence"/>
</dbReference>
<evidence type="ECO:0000256" key="1">
    <source>
        <dbReference type="SAM" id="SignalP"/>
    </source>
</evidence>
<name>A0ABV9Z018_9HYPH</name>
<protein>
    <submittedName>
        <fullName evidence="2">Uncharacterized protein</fullName>
    </submittedName>
</protein>
<dbReference type="RefSeq" id="WP_162799659.1">
    <property type="nucleotide sequence ID" value="NZ_JBHSJF010000005.1"/>
</dbReference>